<organism evidence="2 3">
    <name type="scientific">Streptomyces fulvorobeus</name>
    <dbReference type="NCBI Taxonomy" id="284028"/>
    <lineage>
        <taxon>Bacteria</taxon>
        <taxon>Bacillati</taxon>
        <taxon>Actinomycetota</taxon>
        <taxon>Actinomycetes</taxon>
        <taxon>Kitasatosporales</taxon>
        <taxon>Streptomycetaceae</taxon>
        <taxon>Streptomyces</taxon>
    </lineage>
</organism>
<protein>
    <submittedName>
        <fullName evidence="2">Uncharacterized protein</fullName>
    </submittedName>
</protein>
<evidence type="ECO:0000256" key="1">
    <source>
        <dbReference type="SAM" id="MobiDB-lite"/>
    </source>
</evidence>
<accession>A0A7Y9HAU8</accession>
<evidence type="ECO:0000313" key="3">
    <source>
        <dbReference type="Proteomes" id="UP000530403"/>
    </source>
</evidence>
<proteinExistence type="predicted"/>
<feature type="region of interest" description="Disordered" evidence="1">
    <location>
        <begin position="1"/>
        <end position="42"/>
    </location>
</feature>
<dbReference type="EMBL" id="JACCCF010000001">
    <property type="protein sequence ID" value="NYE41030.1"/>
    <property type="molecule type" value="Genomic_DNA"/>
</dbReference>
<dbReference type="Proteomes" id="UP000530403">
    <property type="component" value="Unassembled WGS sequence"/>
</dbReference>
<dbReference type="AlphaFoldDB" id="A0A7Y9HAU8"/>
<name>A0A7Y9HAU8_9ACTN</name>
<evidence type="ECO:0000313" key="2">
    <source>
        <dbReference type="EMBL" id="NYE41030.1"/>
    </source>
</evidence>
<gene>
    <name evidence="2" type="ORF">HEB29_002041</name>
</gene>
<comment type="caution">
    <text evidence="2">The sequence shown here is derived from an EMBL/GenBank/DDBJ whole genome shotgun (WGS) entry which is preliminary data.</text>
</comment>
<feature type="compositionally biased region" description="Low complexity" evidence="1">
    <location>
        <begin position="1"/>
        <end position="10"/>
    </location>
</feature>
<reference evidence="2 3" key="1">
    <citation type="submission" date="2020-07" db="EMBL/GenBank/DDBJ databases">
        <title>Sequencing the genomes of 1000 actinobacteria strains.</title>
        <authorList>
            <person name="Klenk H.-P."/>
        </authorList>
    </citation>
    <scope>NUCLEOTIDE SEQUENCE [LARGE SCALE GENOMIC DNA]</scope>
    <source>
        <strain evidence="2 3">DSM 41455</strain>
    </source>
</reference>
<feature type="compositionally biased region" description="Gly residues" evidence="1">
    <location>
        <begin position="11"/>
        <end position="22"/>
    </location>
</feature>
<sequence>MRVGAGVAAAGKGGGHPGGISGAGTARATGITSSGRDQGKETTLDGTVVVPAGTVEAPVLLMTWL</sequence>